<dbReference type="Proteomes" id="UP000469949">
    <property type="component" value="Unassembled WGS sequence"/>
</dbReference>
<proteinExistence type="predicted"/>
<reference evidence="1 2" key="1">
    <citation type="submission" date="2019-10" db="EMBL/GenBank/DDBJ databases">
        <title>Draft Genome Sequence of the Caffeine Degrading Methylotroph Methylorubrum populi PINKEL.</title>
        <authorList>
            <person name="Dawson S.C."/>
            <person name="Zhang X."/>
            <person name="Wright M.E."/>
            <person name="Sharma G."/>
            <person name="Langner J.T."/>
            <person name="Ditty J.L."/>
            <person name="Subuyuj G.A."/>
        </authorList>
    </citation>
    <scope>NUCLEOTIDE SEQUENCE [LARGE SCALE GENOMIC DNA]</scope>
    <source>
        <strain evidence="1 2">Pinkel</strain>
    </source>
</reference>
<accession>A0A833MZ29</accession>
<dbReference type="EMBL" id="WEKV01000010">
    <property type="protein sequence ID" value="KAB7784976.1"/>
    <property type="molecule type" value="Genomic_DNA"/>
</dbReference>
<protein>
    <submittedName>
        <fullName evidence="1">Uncharacterized protein</fullName>
    </submittedName>
</protein>
<evidence type="ECO:0000313" key="1">
    <source>
        <dbReference type="EMBL" id="KAB7784976.1"/>
    </source>
</evidence>
<evidence type="ECO:0000313" key="2">
    <source>
        <dbReference type="Proteomes" id="UP000469949"/>
    </source>
</evidence>
<name>A0A833MZ29_9HYPH</name>
<dbReference type="AlphaFoldDB" id="A0A833MZ29"/>
<comment type="caution">
    <text evidence="1">The sequence shown here is derived from an EMBL/GenBank/DDBJ whole genome shotgun (WGS) entry which is preliminary data.</text>
</comment>
<organism evidence="1 2">
    <name type="scientific">Methylorubrum populi</name>
    <dbReference type="NCBI Taxonomy" id="223967"/>
    <lineage>
        <taxon>Bacteria</taxon>
        <taxon>Pseudomonadati</taxon>
        <taxon>Pseudomonadota</taxon>
        <taxon>Alphaproteobacteria</taxon>
        <taxon>Hyphomicrobiales</taxon>
        <taxon>Methylobacteriaceae</taxon>
        <taxon>Methylorubrum</taxon>
    </lineage>
</organism>
<gene>
    <name evidence="1" type="ORF">F8B43_3009</name>
</gene>
<sequence length="37" mass="3843">MRSNSKAAPLPDESIVPYGGFRLSGRSGSLRGVPVSP</sequence>